<evidence type="ECO:0000313" key="1">
    <source>
        <dbReference type="Ensembl" id="ENSORLP00020032243.1"/>
    </source>
</evidence>
<protein>
    <submittedName>
        <fullName evidence="1">Uncharacterized protein</fullName>
    </submittedName>
</protein>
<reference evidence="1 2" key="2">
    <citation type="submission" date="2017-04" db="EMBL/GenBank/DDBJ databases">
        <title>CpG methylation of centromeres and impact of large insertions on vertebrate speciation.</title>
        <authorList>
            <person name="Ichikawa K."/>
            <person name="Yoshimura J."/>
            <person name="Morishita S."/>
        </authorList>
    </citation>
    <scope>NUCLEOTIDE SEQUENCE</scope>
    <source>
        <strain evidence="1 2">HNI</strain>
    </source>
</reference>
<dbReference type="AlphaFoldDB" id="A0A3P9MGV4"/>
<sequence length="60" mass="7228">LREILLVQTRRVQPHKRVHFMSFRANGHEDDPFVSVLMKRSQETVSTYIWTSLRTTSERR</sequence>
<organism evidence="1 2">
    <name type="scientific">Oryzias latipes</name>
    <name type="common">Japanese rice fish</name>
    <name type="synonym">Japanese killifish</name>
    <dbReference type="NCBI Taxonomy" id="8090"/>
    <lineage>
        <taxon>Eukaryota</taxon>
        <taxon>Metazoa</taxon>
        <taxon>Chordata</taxon>
        <taxon>Craniata</taxon>
        <taxon>Vertebrata</taxon>
        <taxon>Euteleostomi</taxon>
        <taxon>Actinopterygii</taxon>
        <taxon>Neopterygii</taxon>
        <taxon>Teleostei</taxon>
        <taxon>Neoteleostei</taxon>
        <taxon>Acanthomorphata</taxon>
        <taxon>Ovalentaria</taxon>
        <taxon>Atherinomorphae</taxon>
        <taxon>Beloniformes</taxon>
        <taxon>Adrianichthyidae</taxon>
        <taxon>Oryziinae</taxon>
        <taxon>Oryzias</taxon>
    </lineage>
</organism>
<reference evidence="1" key="4">
    <citation type="submission" date="2025-09" db="UniProtKB">
        <authorList>
            <consortium name="Ensembl"/>
        </authorList>
    </citation>
    <scope>IDENTIFICATION</scope>
    <source>
        <strain evidence="1">HNI</strain>
    </source>
</reference>
<name>A0A3P9MGV4_ORYLA</name>
<dbReference type="Proteomes" id="UP000265180">
    <property type="component" value="Chromosome 11"/>
</dbReference>
<proteinExistence type="predicted"/>
<evidence type="ECO:0000313" key="2">
    <source>
        <dbReference type="Proteomes" id="UP000265180"/>
    </source>
</evidence>
<dbReference type="Ensembl" id="ENSORLT00020024977.1">
    <property type="protein sequence ID" value="ENSORLP00020032243.1"/>
    <property type="gene ID" value="ENSORLG00020017703.1"/>
</dbReference>
<reference key="1">
    <citation type="journal article" date="2007" name="Nature">
        <title>The medaka draft genome and insights into vertebrate genome evolution.</title>
        <authorList>
            <person name="Kasahara M."/>
            <person name="Naruse K."/>
            <person name="Sasaki S."/>
            <person name="Nakatani Y."/>
            <person name="Qu W."/>
            <person name="Ahsan B."/>
            <person name="Yamada T."/>
            <person name="Nagayasu Y."/>
            <person name="Doi K."/>
            <person name="Kasai Y."/>
            <person name="Jindo T."/>
            <person name="Kobayashi D."/>
            <person name="Shimada A."/>
            <person name="Toyoda A."/>
            <person name="Kuroki Y."/>
            <person name="Fujiyama A."/>
            <person name="Sasaki T."/>
            <person name="Shimizu A."/>
            <person name="Asakawa S."/>
            <person name="Shimizu N."/>
            <person name="Hashimoto S."/>
            <person name="Yang J."/>
            <person name="Lee Y."/>
            <person name="Matsushima K."/>
            <person name="Sugano S."/>
            <person name="Sakaizumi M."/>
            <person name="Narita T."/>
            <person name="Ohishi K."/>
            <person name="Haga S."/>
            <person name="Ohta F."/>
            <person name="Nomoto H."/>
            <person name="Nogata K."/>
            <person name="Morishita T."/>
            <person name="Endo T."/>
            <person name="Shin-I T."/>
            <person name="Takeda H."/>
            <person name="Morishita S."/>
            <person name="Kohara Y."/>
        </authorList>
    </citation>
    <scope>NUCLEOTIDE SEQUENCE [LARGE SCALE GENOMIC DNA]</scope>
    <source>
        <strain>Hd-rR</strain>
    </source>
</reference>
<accession>A0A3P9MGV4</accession>
<reference evidence="1" key="3">
    <citation type="submission" date="2025-08" db="UniProtKB">
        <authorList>
            <consortium name="Ensembl"/>
        </authorList>
    </citation>
    <scope>IDENTIFICATION</scope>
    <source>
        <strain evidence="1">HNI</strain>
    </source>
</reference>